<dbReference type="Proteomes" id="UP001157396">
    <property type="component" value="Unassembled WGS sequence"/>
</dbReference>
<accession>A0A1I4FAH5</accession>
<sequence length="269" mass="28663">MTDNILKRFSMKGKIVLITGGAHGIGYSLGLAYAQAGAKLVFNARHSAGVGAGLTAYEKEGIKAYGYVCDVTDEAAVARMMQQIEEEVGSVNVLVNNAGIIARQPMLDMTARDFRQVVDVDLTGPFIMSKAVLPAMIQKGGGKIINICSMMSELGRETVSAYAAAKGGLKMLTKNIASEYGKYNIQCNGIGPGYIATEQTQPLRERQADGARHPFDAFIIAKTPAERWGKPEDLQGAAVFLASEASNFVNGHILYVDGGILASIGKQPE</sequence>
<organism evidence="4 5">
    <name type="scientific">Lactococcus garvieae</name>
    <dbReference type="NCBI Taxonomy" id="1363"/>
    <lineage>
        <taxon>Bacteria</taxon>
        <taxon>Bacillati</taxon>
        <taxon>Bacillota</taxon>
        <taxon>Bacilli</taxon>
        <taxon>Lactobacillales</taxon>
        <taxon>Streptococcaceae</taxon>
        <taxon>Lactococcus</taxon>
    </lineage>
</organism>
<dbReference type="CDD" id="cd05347">
    <property type="entry name" value="Ga5DH-like_SDR_c"/>
    <property type="match status" value="1"/>
</dbReference>
<dbReference type="PRINTS" id="PR00080">
    <property type="entry name" value="SDRFAMILY"/>
</dbReference>
<evidence type="ECO:0000256" key="1">
    <source>
        <dbReference type="ARBA" id="ARBA00006484"/>
    </source>
</evidence>
<dbReference type="GO" id="GO:0008874">
    <property type="term" value="F:gluconate 5-dehydrogenase activity"/>
    <property type="evidence" value="ECO:0007669"/>
    <property type="project" value="UniProtKB-EC"/>
</dbReference>
<dbReference type="Proteomes" id="UP000181969">
    <property type="component" value="Unassembled WGS sequence"/>
</dbReference>
<comment type="similarity">
    <text evidence="1">Belongs to the short-chain dehydrogenases/reductases (SDR) family.</text>
</comment>
<dbReference type="PRINTS" id="PR00081">
    <property type="entry name" value="GDHRDH"/>
</dbReference>
<dbReference type="PANTHER" id="PTHR42760:SF115">
    <property type="entry name" value="3-OXOACYL-[ACYL-CARRIER-PROTEIN] REDUCTASE FABG"/>
    <property type="match status" value="1"/>
</dbReference>
<dbReference type="Pfam" id="PF13561">
    <property type="entry name" value="adh_short_C2"/>
    <property type="match status" value="1"/>
</dbReference>
<dbReference type="OrthoDB" id="9803333at2"/>
<gene>
    <name evidence="3" type="ORF">QHR29_03720</name>
    <name evidence="4" type="ORF">SAMN05216438_101510</name>
</gene>
<reference evidence="3" key="2">
    <citation type="submission" date="2023-04" db="EMBL/GenBank/DDBJ databases">
        <title>Genomic analysis of Lactococcus garvieae isolates.</title>
        <authorList>
            <person name="Zhanghang C."/>
        </authorList>
    </citation>
    <scope>NUCLEOTIDE SEQUENCE</scope>
    <source>
        <strain evidence="3">ZB-1</strain>
    </source>
</reference>
<dbReference type="GO" id="GO:0008206">
    <property type="term" value="P:bile acid metabolic process"/>
    <property type="evidence" value="ECO:0007669"/>
    <property type="project" value="UniProtKB-ARBA"/>
</dbReference>
<evidence type="ECO:0000313" key="3">
    <source>
        <dbReference type="EMBL" id="MDH7959577.1"/>
    </source>
</evidence>
<dbReference type="RefSeq" id="WP_074750317.1">
    <property type="nucleotide sequence ID" value="NZ_AP026069.1"/>
</dbReference>
<evidence type="ECO:0000256" key="2">
    <source>
        <dbReference type="ARBA" id="ARBA00023002"/>
    </source>
</evidence>
<dbReference type="EC" id="1.1.1.69" evidence="3"/>
<dbReference type="Gene3D" id="3.40.50.720">
    <property type="entry name" value="NAD(P)-binding Rossmann-like Domain"/>
    <property type="match status" value="1"/>
</dbReference>
<dbReference type="EMBL" id="JARYTV010000002">
    <property type="protein sequence ID" value="MDH7959577.1"/>
    <property type="molecule type" value="Genomic_DNA"/>
</dbReference>
<keyword evidence="2 3" id="KW-0560">Oxidoreductase</keyword>
<dbReference type="EMBL" id="FOTJ01000001">
    <property type="protein sequence ID" value="SFL14463.1"/>
    <property type="molecule type" value="Genomic_DNA"/>
</dbReference>
<dbReference type="InterPro" id="IPR002347">
    <property type="entry name" value="SDR_fam"/>
</dbReference>
<dbReference type="InterPro" id="IPR036291">
    <property type="entry name" value="NAD(P)-bd_dom_sf"/>
</dbReference>
<evidence type="ECO:0000313" key="4">
    <source>
        <dbReference type="EMBL" id="SFL14463.1"/>
    </source>
</evidence>
<name>A0A1I4FAH5_9LACT</name>
<dbReference type="SUPFAM" id="SSF51735">
    <property type="entry name" value="NAD(P)-binding Rossmann-fold domains"/>
    <property type="match status" value="1"/>
</dbReference>
<dbReference type="PANTHER" id="PTHR42760">
    <property type="entry name" value="SHORT-CHAIN DEHYDROGENASES/REDUCTASES FAMILY MEMBER"/>
    <property type="match status" value="1"/>
</dbReference>
<dbReference type="AlphaFoldDB" id="A0A1I4FAH5"/>
<dbReference type="NCBIfam" id="NF005488">
    <property type="entry name" value="PRK07097.1"/>
    <property type="match status" value="1"/>
</dbReference>
<dbReference type="PROSITE" id="PS00061">
    <property type="entry name" value="ADH_SHORT"/>
    <property type="match status" value="1"/>
</dbReference>
<proteinExistence type="inferred from homology"/>
<reference evidence="4 5" key="1">
    <citation type="submission" date="2016-10" db="EMBL/GenBank/DDBJ databases">
        <authorList>
            <person name="de Groot N.N."/>
        </authorList>
    </citation>
    <scope>NUCLEOTIDE SEQUENCE [LARGE SCALE GENOMIC DNA]</scope>
    <source>
        <strain evidence="4 5">M79</strain>
    </source>
</reference>
<protein>
    <submittedName>
        <fullName evidence="4">Gluconate 5-dehydrogenase</fullName>
        <ecNumber evidence="3">1.1.1.69</ecNumber>
    </submittedName>
</protein>
<evidence type="ECO:0000313" key="5">
    <source>
        <dbReference type="Proteomes" id="UP000181969"/>
    </source>
</evidence>
<dbReference type="InterPro" id="IPR020904">
    <property type="entry name" value="Sc_DH/Rdtase_CS"/>
</dbReference>
<dbReference type="FunFam" id="3.40.50.720:FF:000084">
    <property type="entry name" value="Short-chain dehydrogenase reductase"/>
    <property type="match status" value="1"/>
</dbReference>